<dbReference type="InterPro" id="IPR013083">
    <property type="entry name" value="Znf_RING/FYVE/PHD"/>
</dbReference>
<dbReference type="AlphaFoldDB" id="A0A9P5XNT5"/>
<name>A0A9P5XNT5_9AGAR</name>
<dbReference type="SUPFAM" id="SSF57850">
    <property type="entry name" value="RING/U-box"/>
    <property type="match status" value="1"/>
</dbReference>
<evidence type="ECO:0008006" key="4">
    <source>
        <dbReference type="Google" id="ProtNLM"/>
    </source>
</evidence>
<feature type="region of interest" description="Disordered" evidence="1">
    <location>
        <begin position="176"/>
        <end position="198"/>
    </location>
</feature>
<protein>
    <recommendedName>
        <fullName evidence="4">RING-type domain-containing protein</fullName>
    </recommendedName>
</protein>
<dbReference type="OrthoDB" id="8062037at2759"/>
<evidence type="ECO:0000256" key="1">
    <source>
        <dbReference type="SAM" id="MobiDB-lite"/>
    </source>
</evidence>
<keyword evidence="3" id="KW-1185">Reference proteome</keyword>
<proteinExistence type="predicted"/>
<reference evidence="2" key="1">
    <citation type="submission" date="2020-11" db="EMBL/GenBank/DDBJ databases">
        <authorList>
            <consortium name="DOE Joint Genome Institute"/>
            <person name="Ahrendt S."/>
            <person name="Riley R."/>
            <person name="Andreopoulos W."/>
            <person name="Labutti K."/>
            <person name="Pangilinan J."/>
            <person name="Ruiz-Duenas F.J."/>
            <person name="Barrasa J.M."/>
            <person name="Sanchez-Garcia M."/>
            <person name="Camarero S."/>
            <person name="Miyauchi S."/>
            <person name="Serrano A."/>
            <person name="Linde D."/>
            <person name="Babiker R."/>
            <person name="Drula E."/>
            <person name="Ayuso-Fernandez I."/>
            <person name="Pacheco R."/>
            <person name="Padilla G."/>
            <person name="Ferreira P."/>
            <person name="Barriuso J."/>
            <person name="Kellner H."/>
            <person name="Castanera R."/>
            <person name="Alfaro M."/>
            <person name="Ramirez L."/>
            <person name="Pisabarro A.G."/>
            <person name="Kuo A."/>
            <person name="Tritt A."/>
            <person name="Lipzen A."/>
            <person name="He G."/>
            <person name="Yan M."/>
            <person name="Ng V."/>
            <person name="Cullen D."/>
            <person name="Martin F."/>
            <person name="Rosso M.-N."/>
            <person name="Henrissat B."/>
            <person name="Hibbett D."/>
            <person name="Martinez A.T."/>
            <person name="Grigoriev I.V."/>
        </authorList>
    </citation>
    <scope>NUCLEOTIDE SEQUENCE</scope>
    <source>
        <strain evidence="2">MF-IS2</strain>
    </source>
</reference>
<feature type="compositionally biased region" description="Polar residues" evidence="1">
    <location>
        <begin position="185"/>
        <end position="198"/>
    </location>
</feature>
<gene>
    <name evidence="2" type="ORF">P691DRAFT_223682</name>
</gene>
<evidence type="ECO:0000313" key="3">
    <source>
        <dbReference type="Proteomes" id="UP000807342"/>
    </source>
</evidence>
<accession>A0A9P5XNT5</accession>
<evidence type="ECO:0000313" key="2">
    <source>
        <dbReference type="EMBL" id="KAF9452506.1"/>
    </source>
</evidence>
<comment type="caution">
    <text evidence="2">The sequence shown here is derived from an EMBL/GenBank/DDBJ whole genome shotgun (WGS) entry which is preliminary data.</text>
</comment>
<dbReference type="Proteomes" id="UP000807342">
    <property type="component" value="Unassembled WGS sequence"/>
</dbReference>
<dbReference type="Gene3D" id="3.30.40.10">
    <property type="entry name" value="Zinc/RING finger domain, C3HC4 (zinc finger)"/>
    <property type="match status" value="1"/>
</dbReference>
<dbReference type="EMBL" id="MU151071">
    <property type="protein sequence ID" value="KAF9452506.1"/>
    <property type="molecule type" value="Genomic_DNA"/>
</dbReference>
<sequence length="198" mass="22381">MDAYLARTAAVQLVHDALFHSVPDRVKQFIQNLPLLPKDQIPVEDNCPICLVPFIEILNDPDESTADGPEGENCGEKGITRLEVCGHIFCRRDLAEWIRTHVCTISLRSFLFHPPMFVPCSTETAQHVALNLSHPTSFSQIHMPRMTLPLMVVNISRHLKKKTMMNSTVTMPYHPKQNIGRRSWGVTNTTSPQLSQTQ</sequence>
<organism evidence="2 3">
    <name type="scientific">Macrolepiota fuliginosa MF-IS2</name>
    <dbReference type="NCBI Taxonomy" id="1400762"/>
    <lineage>
        <taxon>Eukaryota</taxon>
        <taxon>Fungi</taxon>
        <taxon>Dikarya</taxon>
        <taxon>Basidiomycota</taxon>
        <taxon>Agaricomycotina</taxon>
        <taxon>Agaricomycetes</taxon>
        <taxon>Agaricomycetidae</taxon>
        <taxon>Agaricales</taxon>
        <taxon>Agaricineae</taxon>
        <taxon>Agaricaceae</taxon>
        <taxon>Macrolepiota</taxon>
    </lineage>
</organism>